<dbReference type="RefSeq" id="WP_264367981.1">
    <property type="nucleotide sequence ID" value="NZ_JAPCIO010000001.1"/>
</dbReference>
<comment type="caution">
    <text evidence="1">The sequence shown here is derived from an EMBL/GenBank/DDBJ whole genome shotgun (WGS) entry which is preliminary data.</text>
</comment>
<name>A0ABT3EER5_9FLAO</name>
<dbReference type="EMBL" id="JAPCIO010000001">
    <property type="protein sequence ID" value="MCW1147073.1"/>
    <property type="molecule type" value="Genomic_DNA"/>
</dbReference>
<reference evidence="1" key="1">
    <citation type="submission" date="2022-10" db="EMBL/GenBank/DDBJ databases">
        <title>Flavobacterium sp. nov., a bacterium isolated from lake sediment.</title>
        <authorList>
            <person name="Qu J.-H."/>
        </authorList>
    </citation>
    <scope>NUCLEOTIDE SEQUENCE</scope>
    <source>
        <strain evidence="1">TH16-21</strain>
    </source>
</reference>
<evidence type="ECO:0000313" key="1">
    <source>
        <dbReference type="EMBL" id="MCW1147073.1"/>
    </source>
</evidence>
<evidence type="ECO:0000313" key="2">
    <source>
        <dbReference type="Proteomes" id="UP001165677"/>
    </source>
</evidence>
<protein>
    <submittedName>
        <fullName evidence="1">Uncharacterized protein</fullName>
    </submittedName>
</protein>
<gene>
    <name evidence="1" type="ORF">OJ995_02395</name>
</gene>
<keyword evidence="2" id="KW-1185">Reference proteome</keyword>
<sequence>MTRRKNKITKISILILMLLSLFLGVKYYKISDDFNAYVESSDLENKVLESQLTEILHKYDSVSAKNKIDSIRFNEEFSLVKSGNKSERKDSKFNSIEDSIVFFAKQKQNEKSIGSNTNTNPLVVSNSKTAPKTSQLSALNVNAKGVKIYSDSYNLSESKIQQLRVCFTLEENQLVNSGNKTIYVQVVNPKNQIISSGNTSVESDTNVKLQYSASVNANYQKQDTDVCTYVNLEQKKTIKGKYKINIYHDFVKIGTTIFEY</sequence>
<accession>A0ABT3EER5</accession>
<organism evidence="1 2">
    <name type="scientific">Flavobacterium lacisediminis</name>
    <dbReference type="NCBI Taxonomy" id="2989705"/>
    <lineage>
        <taxon>Bacteria</taxon>
        <taxon>Pseudomonadati</taxon>
        <taxon>Bacteroidota</taxon>
        <taxon>Flavobacteriia</taxon>
        <taxon>Flavobacteriales</taxon>
        <taxon>Flavobacteriaceae</taxon>
        <taxon>Flavobacterium</taxon>
    </lineage>
</organism>
<dbReference type="Proteomes" id="UP001165677">
    <property type="component" value="Unassembled WGS sequence"/>
</dbReference>
<proteinExistence type="predicted"/>